<evidence type="ECO:0000313" key="6">
    <source>
        <dbReference type="EMBL" id="GMI25255.1"/>
    </source>
</evidence>
<keyword evidence="7" id="KW-1185">Reference proteome</keyword>
<organism evidence="6 7">
    <name type="scientific">Tetraparma gracilis</name>
    <dbReference type="NCBI Taxonomy" id="2962635"/>
    <lineage>
        <taxon>Eukaryota</taxon>
        <taxon>Sar</taxon>
        <taxon>Stramenopiles</taxon>
        <taxon>Ochrophyta</taxon>
        <taxon>Bolidophyceae</taxon>
        <taxon>Parmales</taxon>
        <taxon>Triparmaceae</taxon>
        <taxon>Tetraparma</taxon>
    </lineage>
</organism>
<evidence type="ECO:0000259" key="5">
    <source>
        <dbReference type="PROSITE" id="PS51058"/>
    </source>
</evidence>
<evidence type="ECO:0000256" key="1">
    <source>
        <dbReference type="ARBA" id="ARBA00022723"/>
    </source>
</evidence>
<dbReference type="Proteomes" id="UP001165060">
    <property type="component" value="Unassembled WGS sequence"/>
</dbReference>
<accession>A0ABQ6MG76</accession>
<feature type="region of interest" description="Disordered" evidence="4">
    <location>
        <begin position="735"/>
        <end position="766"/>
    </location>
</feature>
<feature type="region of interest" description="Disordered" evidence="4">
    <location>
        <begin position="984"/>
        <end position="1067"/>
    </location>
</feature>
<feature type="compositionally biased region" description="Pro residues" evidence="4">
    <location>
        <begin position="17"/>
        <end position="27"/>
    </location>
</feature>
<dbReference type="InterPro" id="IPR002857">
    <property type="entry name" value="Znf_CXXC"/>
</dbReference>
<evidence type="ECO:0000256" key="3">
    <source>
        <dbReference type="ARBA" id="ARBA00022833"/>
    </source>
</evidence>
<feature type="compositionally biased region" description="Low complexity" evidence="4">
    <location>
        <begin position="98"/>
        <end position="111"/>
    </location>
</feature>
<feature type="compositionally biased region" description="Acidic residues" evidence="4">
    <location>
        <begin position="987"/>
        <end position="1000"/>
    </location>
</feature>
<comment type="caution">
    <text evidence="6">The sequence shown here is derived from an EMBL/GenBank/DDBJ whole genome shotgun (WGS) entry which is preliminary data.</text>
</comment>
<evidence type="ECO:0000256" key="2">
    <source>
        <dbReference type="ARBA" id="ARBA00022771"/>
    </source>
</evidence>
<name>A0ABQ6MG76_9STRA</name>
<feature type="compositionally biased region" description="Low complexity" evidence="4">
    <location>
        <begin position="28"/>
        <end position="37"/>
    </location>
</feature>
<protein>
    <recommendedName>
        <fullName evidence="5">CXXC-type domain-containing protein</fullName>
    </recommendedName>
</protein>
<feature type="compositionally biased region" description="Acidic residues" evidence="4">
    <location>
        <begin position="1031"/>
        <end position="1050"/>
    </location>
</feature>
<gene>
    <name evidence="6" type="ORF">TeGR_g7913</name>
</gene>
<reference evidence="6 7" key="1">
    <citation type="journal article" date="2023" name="Commun. Biol.">
        <title>Genome analysis of Parmales, the sister group of diatoms, reveals the evolutionary specialization of diatoms from phago-mixotrophs to photoautotrophs.</title>
        <authorList>
            <person name="Ban H."/>
            <person name="Sato S."/>
            <person name="Yoshikawa S."/>
            <person name="Yamada K."/>
            <person name="Nakamura Y."/>
            <person name="Ichinomiya M."/>
            <person name="Sato N."/>
            <person name="Blanc-Mathieu R."/>
            <person name="Endo H."/>
            <person name="Kuwata A."/>
            <person name="Ogata H."/>
        </authorList>
    </citation>
    <scope>NUCLEOTIDE SEQUENCE [LARGE SCALE GENOMIC DNA]</scope>
</reference>
<feature type="compositionally biased region" description="Basic and acidic residues" evidence="4">
    <location>
        <begin position="735"/>
        <end position="752"/>
    </location>
</feature>
<feature type="compositionally biased region" description="Basic and acidic residues" evidence="4">
    <location>
        <begin position="1010"/>
        <end position="1028"/>
    </location>
</feature>
<evidence type="ECO:0000313" key="7">
    <source>
        <dbReference type="Proteomes" id="UP001165060"/>
    </source>
</evidence>
<keyword evidence="3" id="KW-0862">Zinc</keyword>
<feature type="region of interest" description="Disordered" evidence="4">
    <location>
        <begin position="1"/>
        <end position="39"/>
    </location>
</feature>
<feature type="region of interest" description="Disordered" evidence="4">
    <location>
        <begin position="86"/>
        <end position="148"/>
    </location>
</feature>
<feature type="compositionally biased region" description="Basic and acidic residues" evidence="4">
    <location>
        <begin position="112"/>
        <end position="146"/>
    </location>
</feature>
<evidence type="ECO:0000256" key="4">
    <source>
        <dbReference type="SAM" id="MobiDB-lite"/>
    </source>
</evidence>
<proteinExistence type="predicted"/>
<dbReference type="PROSITE" id="PS51058">
    <property type="entry name" value="ZF_CXXC"/>
    <property type="match status" value="1"/>
</dbReference>
<feature type="domain" description="CXXC-type" evidence="5">
    <location>
        <begin position="893"/>
        <end position="939"/>
    </location>
</feature>
<keyword evidence="2" id="KW-0863">Zinc-finger</keyword>
<keyword evidence="1" id="KW-0479">Metal-binding</keyword>
<sequence length="1084" mass="116324">MSPGLSPLTASVAASPPRAPPRAPLRAPPSASLIPAPRGRPPSGLAWHYVLGKHVPLAEVLAAPGKAGYANGDPRLAKWRGKALPEPALPEPAREPAAEAGAAGGEASPSGGDHRGVDHRGVDHRGVRPSERDHYNAAETAKREAAAGRLRASVPASCTVSYSVTPPPPSAKTYKPTTAFSLRCKCGRVFRGRSTKVPADAESLGQIRAGVQHANGCGALSRDYGCAQDNARRLRAVAALLPPSWSVAPADPSTARTSLHPPLLCGCSCQLPPFPLPAGASAPTPDMLAHAPLCAGVKPPPPSSPPPVNFAISKDKHLRAADPWEHGGRPEAMSFPRELEERRGQFPGTWAVKQVFAINKPSRTNLNLIFRYKCPCTHQPEFSKLPTALDHLPLCRAPPSADANTHPWPPGTISESSLSLSSYAVTSRSHRRPGVSWPPGKEWDYNSGEWAPLERILADPGKAGWRSSDPLLAQFRRYLHSRYEEGLLEANVEREFQRPVPLDTGAGHNRGAAGVSPYDPSPFVAAGYDWHYNEGRWVPFSEIVADPKAHGYADCDRRLPAMRLSKSAPPPLSSVIQSFAGPPPPPAHLITTKAFRKTNAKKQSKALKKVAAPPGGKGKPALHEWDYTKGEWAPLANVLGDPLAHGYDPANQLDAPKLASYKAQLDRHSVTADDFKKHFPSTWAVARFNEGKPGLPRFRVKCPCGLKAFDISDPAAAIAHVLECSGEGVASVKIEKRKPAGTSKEEEREPLPKKVKTAPPVPPSPSSLLPTVMPAWILEEIKAGDGRAKKAPAFYGEKADTLRDEMAASMAALLPAAWAVSHKTTIQHERVPGSSAFRPFTYYSMKCPCHLKRFTFKTTLLPFEAADATAVKAALAHVPICGTLPPPTTKAGRPRMKFAAVCGRCFGCIRPNCGLCAVCRKGEAGKGGATGVCEERKCFGMGGMEELLGKEEVKVAEGGQGEEGGADMEVDVGDLPDFEEEHRLSLDDDDEEEQEEEEVDPGPVTSDMEWISHRDMRMLVSKKEKAAGAEEAAEASSDDDDDEEEEDEGDGGVMLLEGTGEMSGAVRKERQRFVHGLDDVECDI</sequence>
<dbReference type="EMBL" id="BRYB01000210">
    <property type="protein sequence ID" value="GMI25255.1"/>
    <property type="molecule type" value="Genomic_DNA"/>
</dbReference>